<name>A0A9N9BVT5_9GLOM</name>
<evidence type="ECO:0000313" key="1">
    <source>
        <dbReference type="EMBL" id="CAG8579598.1"/>
    </source>
</evidence>
<proteinExistence type="predicted"/>
<organism evidence="1 2">
    <name type="scientific">Acaulospora morrowiae</name>
    <dbReference type="NCBI Taxonomy" id="94023"/>
    <lineage>
        <taxon>Eukaryota</taxon>
        <taxon>Fungi</taxon>
        <taxon>Fungi incertae sedis</taxon>
        <taxon>Mucoromycota</taxon>
        <taxon>Glomeromycotina</taxon>
        <taxon>Glomeromycetes</taxon>
        <taxon>Diversisporales</taxon>
        <taxon>Acaulosporaceae</taxon>
        <taxon>Acaulospora</taxon>
    </lineage>
</organism>
<evidence type="ECO:0000313" key="2">
    <source>
        <dbReference type="Proteomes" id="UP000789342"/>
    </source>
</evidence>
<keyword evidence="2" id="KW-1185">Reference proteome</keyword>
<dbReference type="AlphaFoldDB" id="A0A9N9BVT5"/>
<feature type="non-terminal residue" evidence="1">
    <location>
        <position position="73"/>
    </location>
</feature>
<sequence>MDENKRLFQCAITEYELNNIPIVKLKNWKRIGKGLEKKHLVTCIGVILTEIQEWWQQKKYLLAMKHLLSPSLT</sequence>
<gene>
    <name evidence="1" type="ORF">AMORRO_LOCUS6846</name>
</gene>
<dbReference type="EMBL" id="CAJVPV010004818">
    <property type="protein sequence ID" value="CAG8579598.1"/>
    <property type="molecule type" value="Genomic_DNA"/>
</dbReference>
<dbReference type="Proteomes" id="UP000789342">
    <property type="component" value="Unassembled WGS sequence"/>
</dbReference>
<accession>A0A9N9BVT5</accession>
<comment type="caution">
    <text evidence="1">The sequence shown here is derived from an EMBL/GenBank/DDBJ whole genome shotgun (WGS) entry which is preliminary data.</text>
</comment>
<reference evidence="1" key="1">
    <citation type="submission" date="2021-06" db="EMBL/GenBank/DDBJ databases">
        <authorList>
            <person name="Kallberg Y."/>
            <person name="Tangrot J."/>
            <person name="Rosling A."/>
        </authorList>
    </citation>
    <scope>NUCLEOTIDE SEQUENCE</scope>
    <source>
        <strain evidence="1">CL551</strain>
    </source>
</reference>
<protein>
    <submittedName>
        <fullName evidence="1">13468_t:CDS:1</fullName>
    </submittedName>
</protein>